<protein>
    <submittedName>
        <fullName evidence="2">Uncharacterized protein</fullName>
    </submittedName>
</protein>
<evidence type="ECO:0000313" key="2">
    <source>
        <dbReference type="EnsemblMetazoa" id="CJA35878.1"/>
    </source>
</evidence>
<reference evidence="3" key="1">
    <citation type="submission" date="2010-08" db="EMBL/GenBank/DDBJ databases">
        <authorList>
            <consortium name="Caenorhabditis japonica Sequencing Consortium"/>
            <person name="Wilson R.K."/>
        </authorList>
    </citation>
    <scope>NUCLEOTIDE SEQUENCE [LARGE SCALE GENOMIC DNA]</scope>
    <source>
        <strain evidence="3">DF5081</strain>
    </source>
</reference>
<dbReference type="EnsemblMetazoa" id="CJA35878.1">
    <property type="protein sequence ID" value="CJA35878.1"/>
    <property type="gene ID" value="WBGene00211725"/>
</dbReference>
<evidence type="ECO:0000313" key="3">
    <source>
        <dbReference type="Proteomes" id="UP000005237"/>
    </source>
</evidence>
<evidence type="ECO:0000256" key="1">
    <source>
        <dbReference type="SAM" id="MobiDB-lite"/>
    </source>
</evidence>
<keyword evidence="3" id="KW-1185">Reference proteome</keyword>
<dbReference type="Proteomes" id="UP000005237">
    <property type="component" value="Unassembled WGS sequence"/>
</dbReference>
<sequence>MVGVEPPALSKSEKINQYKKEVLERLEKESKDRQRERELRMVEEEVERVRVERREKALKERAYKIAEENMAKEEEAERRAKETEEKRQSEVQTQLELKRARNDALEAEKARKAGDERRRLAEDLPDYVTVSLHDIVRDVKNPRYREARRLFKLTNIRGLMISFEEWYKTFFQSCEMKSDFVIAQLYALVDIQPRQRQFDEFQTMIFENLSRCFEYKLIAPKRREWMFIYNKERLDFDYTNRGSTAAVWKPTQNPLSEFWRLVGLLQDQSLDYYARRGLHETLEFILKSSSLTNFQKVSWSHGILTVICALLSEGFPSEYSHSCRLKNEVLLQENSCQVEEILKILVFASKIFSEACSNKSDLRSLIEYDGILVVKNMVVKVLSHFTVMAHYSDIIENFKPNSEPRSIYCEYMRDLFVELRGFLATKYKITEQQLAQLELEASLVRDLISDNRDLYLDKKDIIDREQAFRIRSIKKWFISIKKDTGGEMDTIIQDAYHNFALKLSELDTRTSGDDENFIDENDEVVIVAEYDSQGNEINGNTEVNVPIQIEKKLLSKTARDKRKPEEELEILLPSKLPKYDVTFVDKVWKSIERTFGDLSGRERQQIFLYDKFGRGHKRGAFRFHMLLSVESTIKPNALPVKKRLSFVPFRVEEEDGPRLEAENNVSNGTLDFKFKVYKHLWFMGSTLPCQLSPDSHEDTYNVCAGCTKGDVILVHNCTCEFHNDPHNKTTIYAHSNRPVGLYMVTRLVGRFVCEHGPSSVLQLDSEPPTAEKFIRRAAKYVQFPAKLRVLNMKTMFDELCKTFTNSQTSSGNNIEHYGSWNASSTRTSLTSSTNLLIQSVLMEETVLSSNSGLNSLKNRDILLCSVFRFATAFLKSPRLRVLDASCLPRVNGRIDNIIVQPRYSSSVLFSYQLLETMNTRENPKPTRYPSLAPCPKKLPDIIEECEKLTLVEPETLKEEEEEKENQVESSPDESTIARTYEKFEPSELSEYRDHTWCIAAWIDREKTSDKANYQYLVYSYQYGIDRIVLTPEQTTNWNNSLLIKYRKSQTGNMDMEVLPIYSSIPSTGLMSLRYRYNKGVEFRVYGIVNFVDVRKDPNALNQKTMVWTDALGPLYLTAADRSNIRRQSLTTEEETFAPLRMCQMTVKANFKLSIANGVVPNWSVVNFHPLMEEAKGSNIGRNLWPARVYRFDDLRVIKSTVNNEYWLRSVSDPNVTVFAGAHLHGILNSGGWKYTNFGVMMAIVVPVFIQNQFAYFEAMIAGPYRVVMIITEGRCLNFTPKTLAPSVEKMCEKHRRDHELKILPRPDPKWNPKGLQQMTSLRGFKEFEFQWKNLPGYELKF</sequence>
<proteinExistence type="predicted"/>
<name>A0A8R1INQ0_CAEJA</name>
<feature type="region of interest" description="Disordered" evidence="1">
    <location>
        <begin position="954"/>
        <end position="974"/>
    </location>
</feature>
<organism evidence="2 3">
    <name type="scientific">Caenorhabditis japonica</name>
    <dbReference type="NCBI Taxonomy" id="281687"/>
    <lineage>
        <taxon>Eukaryota</taxon>
        <taxon>Metazoa</taxon>
        <taxon>Ecdysozoa</taxon>
        <taxon>Nematoda</taxon>
        <taxon>Chromadorea</taxon>
        <taxon>Rhabditida</taxon>
        <taxon>Rhabditina</taxon>
        <taxon>Rhabditomorpha</taxon>
        <taxon>Rhabditoidea</taxon>
        <taxon>Rhabditidae</taxon>
        <taxon>Peloderinae</taxon>
        <taxon>Caenorhabditis</taxon>
    </lineage>
</organism>
<accession>A0A8R1INQ0</accession>
<reference evidence="2" key="2">
    <citation type="submission" date="2022-06" db="UniProtKB">
        <authorList>
            <consortium name="EnsemblMetazoa"/>
        </authorList>
    </citation>
    <scope>IDENTIFICATION</scope>
    <source>
        <strain evidence="2">DF5081</strain>
    </source>
</reference>
<feature type="compositionally biased region" description="Basic and acidic residues" evidence="1">
    <location>
        <begin position="68"/>
        <end position="89"/>
    </location>
</feature>
<feature type="region of interest" description="Disordered" evidence="1">
    <location>
        <begin position="68"/>
        <end position="98"/>
    </location>
</feature>